<evidence type="ECO:0000313" key="2">
    <source>
        <dbReference type="Proteomes" id="UP000664628"/>
    </source>
</evidence>
<protein>
    <submittedName>
        <fullName evidence="1">Uncharacterized protein</fullName>
    </submittedName>
</protein>
<organism evidence="1 2">
    <name type="scientific">Fibrella forsythiae</name>
    <dbReference type="NCBI Taxonomy" id="2817061"/>
    <lineage>
        <taxon>Bacteria</taxon>
        <taxon>Pseudomonadati</taxon>
        <taxon>Bacteroidota</taxon>
        <taxon>Cytophagia</taxon>
        <taxon>Cytophagales</taxon>
        <taxon>Spirosomataceae</taxon>
        <taxon>Fibrella</taxon>
    </lineage>
</organism>
<dbReference type="RefSeq" id="WP_207329955.1">
    <property type="nucleotide sequence ID" value="NZ_JAFMYW010000004.1"/>
</dbReference>
<sequence length="60" mass="6865">MEKRVEESAGVAVAKRLLASKHQTQQDALYEFKTNPDIQRAFEQLKQRNEQRGAPIITPV</sequence>
<dbReference type="Proteomes" id="UP000664628">
    <property type="component" value="Unassembled WGS sequence"/>
</dbReference>
<dbReference type="EMBL" id="JAFMYW010000004">
    <property type="protein sequence ID" value="MBO0950009.1"/>
    <property type="molecule type" value="Genomic_DNA"/>
</dbReference>
<gene>
    <name evidence="1" type="ORF">J2I46_15540</name>
</gene>
<proteinExistence type="predicted"/>
<accession>A0ABS3JLA6</accession>
<comment type="caution">
    <text evidence="1">The sequence shown here is derived from an EMBL/GenBank/DDBJ whole genome shotgun (WGS) entry which is preliminary data.</text>
</comment>
<keyword evidence="2" id="KW-1185">Reference proteome</keyword>
<evidence type="ECO:0000313" key="1">
    <source>
        <dbReference type="EMBL" id="MBO0950009.1"/>
    </source>
</evidence>
<reference evidence="1 2" key="1">
    <citation type="submission" date="2021-03" db="EMBL/GenBank/DDBJ databases">
        <title>Fibrella sp. HMF5405 genome sequencing and assembly.</title>
        <authorList>
            <person name="Kang H."/>
            <person name="Kim H."/>
            <person name="Bae S."/>
            <person name="Joh K."/>
        </authorList>
    </citation>
    <scope>NUCLEOTIDE SEQUENCE [LARGE SCALE GENOMIC DNA]</scope>
    <source>
        <strain evidence="1 2">HMF5405</strain>
    </source>
</reference>
<name>A0ABS3JLA6_9BACT</name>